<gene>
    <name evidence="1" type="ORF">DARMORV10_A10P20540.1</name>
</gene>
<dbReference type="EMBL" id="HG994364">
    <property type="protein sequence ID" value="CAF2341129.1"/>
    <property type="molecule type" value="Genomic_DNA"/>
</dbReference>
<proteinExistence type="predicted"/>
<organism evidence="1">
    <name type="scientific">Brassica napus</name>
    <name type="common">Rape</name>
    <dbReference type="NCBI Taxonomy" id="3708"/>
    <lineage>
        <taxon>Eukaryota</taxon>
        <taxon>Viridiplantae</taxon>
        <taxon>Streptophyta</taxon>
        <taxon>Embryophyta</taxon>
        <taxon>Tracheophyta</taxon>
        <taxon>Spermatophyta</taxon>
        <taxon>Magnoliopsida</taxon>
        <taxon>eudicotyledons</taxon>
        <taxon>Gunneridae</taxon>
        <taxon>Pentapetalae</taxon>
        <taxon>rosids</taxon>
        <taxon>malvids</taxon>
        <taxon>Brassicales</taxon>
        <taxon>Brassicaceae</taxon>
        <taxon>Brassiceae</taxon>
        <taxon>Brassica</taxon>
    </lineage>
</organism>
<sequence>MRNIRTSESKTPVAAEGFTCVSGPVTREDVKPIKPSTTNVVAVNRGERSCGKRQSSRLCYGPGTEKTAHDITAPLATSIFNSFGCLDACVY</sequence>
<evidence type="ECO:0000313" key="1">
    <source>
        <dbReference type="EMBL" id="CAF2341129.1"/>
    </source>
</evidence>
<protein>
    <submittedName>
        <fullName evidence="1">(rape) hypothetical protein</fullName>
    </submittedName>
</protein>
<dbReference type="AlphaFoldDB" id="A0A817BG43"/>
<dbReference type="Proteomes" id="UP001295469">
    <property type="component" value="Chromosome A10"/>
</dbReference>
<name>A0A817BG43_BRANA</name>
<reference evidence="1" key="1">
    <citation type="submission" date="2021-01" db="EMBL/GenBank/DDBJ databases">
        <authorList>
            <consortium name="Genoscope - CEA"/>
            <person name="William W."/>
        </authorList>
    </citation>
    <scope>NUCLEOTIDE SEQUENCE</scope>
</reference>
<accession>A0A817BG43</accession>